<evidence type="ECO:0000256" key="6">
    <source>
        <dbReference type="ARBA" id="ARBA00022989"/>
    </source>
</evidence>
<accession>Q23KJ8</accession>
<keyword evidence="4 8" id="KW-0812">Transmembrane</keyword>
<dbReference type="InterPro" id="IPR005599">
    <property type="entry name" value="GPI_mannosylTrfase"/>
</dbReference>
<dbReference type="STRING" id="312017.Q23KJ8"/>
<gene>
    <name evidence="9" type="ORF">TTHERM_00193370</name>
</gene>
<evidence type="ECO:0000256" key="8">
    <source>
        <dbReference type="RuleBase" id="RU363075"/>
    </source>
</evidence>
<dbReference type="PANTHER" id="PTHR22760:SF4">
    <property type="entry name" value="GPI MANNOSYLTRANSFERASE 3"/>
    <property type="match status" value="1"/>
</dbReference>
<keyword evidence="6 8" id="KW-1133">Transmembrane helix</keyword>
<evidence type="ECO:0000256" key="4">
    <source>
        <dbReference type="ARBA" id="ARBA00022692"/>
    </source>
</evidence>
<evidence type="ECO:0000256" key="5">
    <source>
        <dbReference type="ARBA" id="ARBA00022824"/>
    </source>
</evidence>
<dbReference type="KEGG" id="tet:TTHERM_00193370"/>
<dbReference type="RefSeq" id="XP_001017090.3">
    <property type="nucleotide sequence ID" value="XM_001017090.3"/>
</dbReference>
<keyword evidence="7 8" id="KW-0472">Membrane</keyword>
<feature type="transmembrane region" description="Helical" evidence="8">
    <location>
        <begin position="216"/>
        <end position="239"/>
    </location>
</feature>
<evidence type="ECO:0000256" key="2">
    <source>
        <dbReference type="ARBA" id="ARBA00022676"/>
    </source>
</evidence>
<dbReference type="FunCoup" id="Q23KJ8">
    <property type="interactions" value="316"/>
</dbReference>
<keyword evidence="5 8" id="KW-0256">Endoplasmic reticulum</keyword>
<dbReference type="EMBL" id="GG662673">
    <property type="protein sequence ID" value="EAR96845.3"/>
    <property type="molecule type" value="Genomic_DNA"/>
</dbReference>
<feature type="transmembrane region" description="Helical" evidence="8">
    <location>
        <begin position="351"/>
        <end position="372"/>
    </location>
</feature>
<feature type="transmembrane region" description="Helical" evidence="8">
    <location>
        <begin position="303"/>
        <end position="321"/>
    </location>
</feature>
<evidence type="ECO:0000313" key="10">
    <source>
        <dbReference type="Proteomes" id="UP000009168"/>
    </source>
</evidence>
<dbReference type="Pfam" id="PF03901">
    <property type="entry name" value="Glyco_transf_22"/>
    <property type="match status" value="1"/>
</dbReference>
<dbReference type="eggNOG" id="KOG1771">
    <property type="taxonomic scope" value="Eukaryota"/>
</dbReference>
<dbReference type="GO" id="GO:0000026">
    <property type="term" value="F:alpha-1,2-mannosyltransferase activity"/>
    <property type="evidence" value="ECO:0007669"/>
    <property type="project" value="TreeGrafter"/>
</dbReference>
<comment type="subcellular location">
    <subcellularLocation>
        <location evidence="1 8">Endoplasmic reticulum membrane</location>
        <topology evidence="1 8">Multi-pass membrane protein</topology>
    </subcellularLocation>
</comment>
<evidence type="ECO:0000256" key="1">
    <source>
        <dbReference type="ARBA" id="ARBA00004477"/>
    </source>
</evidence>
<organism evidence="9 10">
    <name type="scientific">Tetrahymena thermophila (strain SB210)</name>
    <dbReference type="NCBI Taxonomy" id="312017"/>
    <lineage>
        <taxon>Eukaryota</taxon>
        <taxon>Sar</taxon>
        <taxon>Alveolata</taxon>
        <taxon>Ciliophora</taxon>
        <taxon>Intramacronucleata</taxon>
        <taxon>Oligohymenophorea</taxon>
        <taxon>Hymenostomatida</taxon>
        <taxon>Tetrahymenina</taxon>
        <taxon>Tetrahymenidae</taxon>
        <taxon>Tetrahymena</taxon>
    </lineage>
</organism>
<evidence type="ECO:0000256" key="7">
    <source>
        <dbReference type="ARBA" id="ARBA00023136"/>
    </source>
</evidence>
<feature type="transmembrane region" description="Helical" evidence="8">
    <location>
        <begin position="70"/>
        <end position="87"/>
    </location>
</feature>
<dbReference type="InParanoid" id="Q23KJ8"/>
<feature type="transmembrane region" description="Helical" evidence="8">
    <location>
        <begin position="140"/>
        <end position="162"/>
    </location>
</feature>
<keyword evidence="2 8" id="KW-0328">Glycosyltransferase</keyword>
<name>Q23KJ8_TETTS</name>
<dbReference type="GO" id="GO:0006506">
    <property type="term" value="P:GPI anchor biosynthetic process"/>
    <property type="evidence" value="ECO:0007669"/>
    <property type="project" value="TreeGrafter"/>
</dbReference>
<feature type="transmembrane region" description="Helical" evidence="8">
    <location>
        <begin position="268"/>
        <end position="291"/>
    </location>
</feature>
<protein>
    <recommendedName>
        <fullName evidence="8">Mannosyltransferase</fullName>
        <ecNumber evidence="8">2.4.1.-</ecNumber>
    </recommendedName>
</protein>
<evidence type="ECO:0000313" key="9">
    <source>
        <dbReference type="EMBL" id="EAR96845.3"/>
    </source>
</evidence>
<dbReference type="HOGENOM" id="CLU_012353_2_0_1"/>
<dbReference type="GeneID" id="7845957"/>
<evidence type="ECO:0000256" key="3">
    <source>
        <dbReference type="ARBA" id="ARBA00022679"/>
    </source>
</evidence>
<sequence>MMSFLKGFERPSKKQFIYLLIFRIINAYLLRTYYAADEYWQSTEIAHNDVFGYGYKSWEWTREAPLRSPLYVFIFSTMYNILKYTSLDFPILVAYLPKLIAATQAATFDYFLLKIVYVYFGQTHVLPAMILHLTNWYSLFAIPRLIFNVLEMTLFAITLYFYKLSISKNFKTFDYISRIVATINFIAKPTSIIPLTLIWPYRLFTMPGKIKDKIEYFFLNVFTVLVMIVSSLLVDVLYYKRFTWTVYNFFEFNFLEAGSSLYGTHHKFWYVTECIPYLLLGSVVFFAIGLVKYVSDQLNKRAGLDLIIFMIYFILVLSLSAHKEDRFLLPLWPLFMLFTCYGCVQLKSSRYLKYLLFISIISNIGLFAFMGIHHQRGAFSVVDSLRQQGDRVKSVYFFTECHQTPYYSFVHKNIYMDFPDCKPENRIKGSDSSKLFKYPQEFIKNIIESQNPSHIIILNHFTRDQNVAKILEKHRYQKIAEHGHAMFIDSPIGTINDVTMILMEKQDLQK</sequence>
<feature type="transmembrane region" description="Helical" evidence="8">
    <location>
        <begin position="99"/>
        <end position="120"/>
    </location>
</feature>
<keyword evidence="10" id="KW-1185">Reference proteome</keyword>
<feature type="transmembrane region" description="Helical" evidence="8">
    <location>
        <begin position="327"/>
        <end position="344"/>
    </location>
</feature>
<dbReference type="EC" id="2.4.1.-" evidence="8"/>
<dbReference type="AlphaFoldDB" id="Q23KJ8"/>
<keyword evidence="3" id="KW-0808">Transferase</keyword>
<reference evidence="10" key="1">
    <citation type="journal article" date="2006" name="PLoS Biol.">
        <title>Macronuclear genome sequence of the ciliate Tetrahymena thermophila, a model eukaryote.</title>
        <authorList>
            <person name="Eisen J.A."/>
            <person name="Coyne R.S."/>
            <person name="Wu M."/>
            <person name="Wu D."/>
            <person name="Thiagarajan M."/>
            <person name="Wortman J.R."/>
            <person name="Badger J.H."/>
            <person name="Ren Q."/>
            <person name="Amedeo P."/>
            <person name="Jones K.M."/>
            <person name="Tallon L.J."/>
            <person name="Delcher A.L."/>
            <person name="Salzberg S.L."/>
            <person name="Silva J.C."/>
            <person name="Haas B.J."/>
            <person name="Majoros W.H."/>
            <person name="Farzad M."/>
            <person name="Carlton J.M."/>
            <person name="Smith R.K. Jr."/>
            <person name="Garg J."/>
            <person name="Pearlman R.E."/>
            <person name="Karrer K.M."/>
            <person name="Sun L."/>
            <person name="Manning G."/>
            <person name="Elde N.C."/>
            <person name="Turkewitz A.P."/>
            <person name="Asai D.J."/>
            <person name="Wilkes D.E."/>
            <person name="Wang Y."/>
            <person name="Cai H."/>
            <person name="Collins K."/>
            <person name="Stewart B.A."/>
            <person name="Lee S.R."/>
            <person name="Wilamowska K."/>
            <person name="Weinberg Z."/>
            <person name="Ruzzo W.L."/>
            <person name="Wloga D."/>
            <person name="Gaertig J."/>
            <person name="Frankel J."/>
            <person name="Tsao C.-C."/>
            <person name="Gorovsky M.A."/>
            <person name="Keeling P.J."/>
            <person name="Waller R.F."/>
            <person name="Patron N.J."/>
            <person name="Cherry J.M."/>
            <person name="Stover N.A."/>
            <person name="Krieger C.J."/>
            <person name="del Toro C."/>
            <person name="Ryder H.F."/>
            <person name="Williamson S.C."/>
            <person name="Barbeau R.A."/>
            <person name="Hamilton E.P."/>
            <person name="Orias E."/>
        </authorList>
    </citation>
    <scope>NUCLEOTIDE SEQUENCE [LARGE SCALE GENOMIC DNA]</scope>
    <source>
        <strain evidence="10">SB210</strain>
    </source>
</reference>
<feature type="transmembrane region" description="Helical" evidence="8">
    <location>
        <begin position="16"/>
        <end position="34"/>
    </location>
</feature>
<comment type="similarity">
    <text evidence="8">Belongs to the glycosyltransferase 22 family.</text>
</comment>
<dbReference type="Proteomes" id="UP000009168">
    <property type="component" value="Unassembled WGS sequence"/>
</dbReference>
<dbReference type="PANTHER" id="PTHR22760">
    <property type="entry name" value="GLYCOSYLTRANSFERASE"/>
    <property type="match status" value="1"/>
</dbReference>
<dbReference type="OrthoDB" id="416834at2759"/>
<proteinExistence type="inferred from homology"/>
<dbReference type="GO" id="GO:0005789">
    <property type="term" value="C:endoplasmic reticulum membrane"/>
    <property type="evidence" value="ECO:0007669"/>
    <property type="project" value="UniProtKB-SubCell"/>
</dbReference>